<dbReference type="InterPro" id="IPR003595">
    <property type="entry name" value="Tyr_Pase_cat"/>
</dbReference>
<keyword evidence="5" id="KW-1185">Reference proteome</keyword>
<feature type="domain" description="Tyrosine specific protein phosphatases" evidence="4">
    <location>
        <begin position="1028"/>
        <end position="1100"/>
    </location>
</feature>
<feature type="domain" description="Tyrosine-protein phosphatase" evidence="3">
    <location>
        <begin position="538"/>
        <end position="784"/>
    </location>
</feature>
<feature type="signal peptide" evidence="2">
    <location>
        <begin position="1"/>
        <end position="23"/>
    </location>
</feature>
<dbReference type="Proteomes" id="UP000035680">
    <property type="component" value="Unassembled WGS sequence"/>
</dbReference>
<dbReference type="Pfam" id="PF24486">
    <property type="entry name" value="DUF7583"/>
    <property type="match status" value="1"/>
</dbReference>
<name>A0A0K0EZR9_STRVS</name>
<organism evidence="5 6">
    <name type="scientific">Strongyloides venezuelensis</name>
    <name type="common">Threadworm</name>
    <dbReference type="NCBI Taxonomy" id="75913"/>
    <lineage>
        <taxon>Eukaryota</taxon>
        <taxon>Metazoa</taxon>
        <taxon>Ecdysozoa</taxon>
        <taxon>Nematoda</taxon>
        <taxon>Chromadorea</taxon>
        <taxon>Rhabditida</taxon>
        <taxon>Tylenchina</taxon>
        <taxon>Panagrolaimomorpha</taxon>
        <taxon>Strongyloidoidea</taxon>
        <taxon>Strongyloididae</taxon>
        <taxon>Strongyloides</taxon>
    </lineage>
</organism>
<accession>A0A0K0EZR9</accession>
<evidence type="ECO:0000256" key="1">
    <source>
        <dbReference type="SAM" id="Phobius"/>
    </source>
</evidence>
<dbReference type="Pfam" id="PF24490">
    <property type="entry name" value="DUF7585"/>
    <property type="match status" value="1"/>
</dbReference>
<keyword evidence="2" id="KW-0732">Signal</keyword>
<dbReference type="AlphaFoldDB" id="A0A0K0EZR9"/>
<dbReference type="PROSITE" id="PS50055">
    <property type="entry name" value="TYR_PHOSPHATASE_PTP"/>
    <property type="match status" value="2"/>
</dbReference>
<dbReference type="SMART" id="SM00404">
    <property type="entry name" value="PTPc_motif"/>
    <property type="match status" value="1"/>
</dbReference>
<keyword evidence="1" id="KW-0812">Transmembrane</keyword>
<feature type="transmembrane region" description="Helical" evidence="1">
    <location>
        <begin position="765"/>
        <end position="786"/>
    </location>
</feature>
<dbReference type="STRING" id="75913.A0A0K0EZR9"/>
<keyword evidence="1" id="KW-1133">Transmembrane helix</keyword>
<sequence>MSILLYFLATSLALVPLSILSEGASNSKYFPSVPAIINETTFPVRLSVNTTSGVVLIKCPSNEYQHTNDSSKFGRNMSLGESGLVYDTNSSLFSWIPLTKKSPGHININCGSFNTNDTVGNRSYEWDFNIDWENYGNFSNLPEAKYITSLVPLVHTKCNSSSDDKALVFTKDKENKLVRVDSSNDNVVYIRKLFYYFQKPKEDEVKEVMEPCAIAMAYCDCPSIILPEFYANTIMQSGVNNIGMVNASQVINVILLSQYHPTFYEGEVISYSKMDFTKNKLINIEGSSKNITSEFYANVYDIVQLTYKCLEASGEYNIITRIYYFEPKTTKHGFEKIAYVKEDTEIQPNCSLTFMNNGGLESITHHGITTTSDKWNDTYMADERFRLKDGYIFLKSINDRVTELKCVYRTPNNKITKKKEFTAGKYVTNPGGGRSIDTSVPVVDNAKLNRNMEEKRRKMSAYHKMVHAYGKLTTHIVIIILIIVMAIVTTILCVLMYMCIIIPQKKMNDLKVKSPNLYYFWEIFTVESFETYCMGITDKKYLYNCKPTFKIQGGEEADVGINDRFDGCLVKFNDNNDTKIKAHYVYIISDNVNYIHCDGPIITSLHTFWNMVFKENIGTIIAIIYDSDGGIRSNTNKKLYWPEGSSRYGDITIDCLTEMPKSIASSHCYEFKMSKISGDPKYFKLYHIYDWREHEIPQSEIQFVEIHQKIIADAERSNILIHSTEGTDSRVYMLTYFAAMYNALAVDLQTGNPLEVIKAIRYRRYGGSIGVYEFAFVVKAFIALLFKNRKLANPSMRRMKLYSSYKKYFSNFISHQSSMNSELEQFLSFVNVLDSGKLYEYEAIFTNIGTMTSKDIFNSCRRFYIADKNKYVKKTRYSDIVCLDSTAVIIRGKPSTDMESFIHANKFVYTTSDQKERKLILCQGPLDDTRDDMLDMIFRYEISLVVVLVKPEEASPKYNKWTQYFPDSNTTLMFDSYFVTRTNCKGIDANCISESQYVIEGNNGEGKFNFTVLNYHGWPDKSIPPEHLSIYELYKRIISFNTDNYIAIHCSAGVGRTGTLALIMYLIDTISLFPAFNPVARLRFLRQHRYGAVQRYNQFVFALLVVFQHYKENIDEMDSDAFGRFYNLAREIFMRDGCIAKN</sequence>
<dbReference type="SUPFAM" id="SSF52799">
    <property type="entry name" value="(Phosphotyrosine protein) phosphatases II"/>
    <property type="match status" value="2"/>
</dbReference>
<dbReference type="InterPro" id="IPR056006">
    <property type="entry name" value="DUF7584"/>
</dbReference>
<feature type="chain" id="PRO_5005328902" evidence="2">
    <location>
        <begin position="24"/>
        <end position="1142"/>
    </location>
</feature>
<reference evidence="6" key="2">
    <citation type="submission" date="2015-08" db="UniProtKB">
        <authorList>
            <consortium name="WormBaseParasite"/>
        </authorList>
    </citation>
    <scope>IDENTIFICATION</scope>
</reference>
<protein>
    <submittedName>
        <fullName evidence="6">Glycoprotein</fullName>
    </submittedName>
</protein>
<reference evidence="5" key="1">
    <citation type="submission" date="2014-07" db="EMBL/GenBank/DDBJ databases">
        <authorList>
            <person name="Martin A.A"/>
            <person name="De Silva N."/>
        </authorList>
    </citation>
    <scope>NUCLEOTIDE SEQUENCE</scope>
</reference>
<dbReference type="PROSITE" id="PS50056">
    <property type="entry name" value="TYR_PHOSPHATASE_2"/>
    <property type="match status" value="1"/>
</dbReference>
<dbReference type="CDD" id="cd00047">
    <property type="entry name" value="PTPc"/>
    <property type="match status" value="1"/>
</dbReference>
<dbReference type="GO" id="GO:0004725">
    <property type="term" value="F:protein tyrosine phosphatase activity"/>
    <property type="evidence" value="ECO:0007669"/>
    <property type="project" value="InterPro"/>
</dbReference>
<dbReference type="InterPro" id="IPR052782">
    <property type="entry name" value="Oocyte-zygote_transition_reg"/>
</dbReference>
<evidence type="ECO:0000313" key="5">
    <source>
        <dbReference type="Proteomes" id="UP000035680"/>
    </source>
</evidence>
<evidence type="ECO:0000259" key="3">
    <source>
        <dbReference type="PROSITE" id="PS50055"/>
    </source>
</evidence>
<feature type="transmembrane region" description="Helical" evidence="1">
    <location>
        <begin position="476"/>
        <end position="502"/>
    </location>
</feature>
<dbReference type="WBParaSite" id="SVE_0202900.1">
    <property type="protein sequence ID" value="SVE_0202900.1"/>
    <property type="gene ID" value="SVE_0202900"/>
</dbReference>
<dbReference type="PANTHER" id="PTHR46163">
    <property type="entry name" value="TYROSINE-PROTEIN PHOSPHATASE-RELATED"/>
    <property type="match status" value="1"/>
</dbReference>
<dbReference type="PRINTS" id="PR00700">
    <property type="entry name" value="PRTYPHPHTASE"/>
</dbReference>
<dbReference type="PROSITE" id="PS00383">
    <property type="entry name" value="TYR_PHOSPHATASE_1"/>
    <property type="match status" value="1"/>
</dbReference>
<dbReference type="Pfam" id="PF24488">
    <property type="entry name" value="DUF7584"/>
    <property type="match status" value="1"/>
</dbReference>
<dbReference type="InterPro" id="IPR016130">
    <property type="entry name" value="Tyr_Pase_AS"/>
</dbReference>
<proteinExistence type="predicted"/>
<dbReference type="InterPro" id="IPR000242">
    <property type="entry name" value="PTP_cat"/>
</dbReference>
<evidence type="ECO:0000313" key="6">
    <source>
        <dbReference type="WBParaSite" id="SVE_0202900.1"/>
    </source>
</evidence>
<dbReference type="SMART" id="SM00194">
    <property type="entry name" value="PTPc"/>
    <property type="match status" value="1"/>
</dbReference>
<dbReference type="InterPro" id="IPR029021">
    <property type="entry name" value="Prot-tyrosine_phosphatase-like"/>
</dbReference>
<keyword evidence="1" id="KW-0472">Membrane</keyword>
<dbReference type="Gene3D" id="3.90.190.10">
    <property type="entry name" value="Protein tyrosine phosphatase superfamily"/>
    <property type="match status" value="2"/>
</dbReference>
<evidence type="ECO:0000256" key="2">
    <source>
        <dbReference type="SAM" id="SignalP"/>
    </source>
</evidence>
<evidence type="ECO:0000259" key="4">
    <source>
        <dbReference type="PROSITE" id="PS50056"/>
    </source>
</evidence>
<feature type="domain" description="Tyrosine-protein phosphatase" evidence="3">
    <location>
        <begin position="841"/>
        <end position="1109"/>
    </location>
</feature>
<dbReference type="Pfam" id="PF00102">
    <property type="entry name" value="Y_phosphatase"/>
    <property type="match status" value="2"/>
</dbReference>
<dbReference type="InterPro" id="IPR000387">
    <property type="entry name" value="Tyr_Pase_dom"/>
</dbReference>
<dbReference type="InterPro" id="IPR056007">
    <property type="entry name" value="DUF7585"/>
</dbReference>
<dbReference type="InterPro" id="IPR056005">
    <property type="entry name" value="DUF7583"/>
</dbReference>